<evidence type="ECO:0000256" key="4">
    <source>
        <dbReference type="ARBA" id="ARBA00022525"/>
    </source>
</evidence>
<evidence type="ECO:0000313" key="11">
    <source>
        <dbReference type="EMBL" id="RPA73739.1"/>
    </source>
</evidence>
<organism evidence="11 12">
    <name type="scientific">Ascobolus immersus RN42</name>
    <dbReference type="NCBI Taxonomy" id="1160509"/>
    <lineage>
        <taxon>Eukaryota</taxon>
        <taxon>Fungi</taxon>
        <taxon>Dikarya</taxon>
        <taxon>Ascomycota</taxon>
        <taxon>Pezizomycotina</taxon>
        <taxon>Pezizomycetes</taxon>
        <taxon>Pezizales</taxon>
        <taxon>Ascobolaceae</taxon>
        <taxon>Ascobolus</taxon>
    </lineage>
</organism>
<evidence type="ECO:0000256" key="7">
    <source>
        <dbReference type="ARBA" id="ARBA00023157"/>
    </source>
</evidence>
<evidence type="ECO:0000256" key="3">
    <source>
        <dbReference type="ARBA" id="ARBA00010031"/>
    </source>
</evidence>
<evidence type="ECO:0000256" key="6">
    <source>
        <dbReference type="ARBA" id="ARBA00022729"/>
    </source>
</evidence>
<dbReference type="GO" id="GO:0005576">
    <property type="term" value="C:extracellular region"/>
    <property type="evidence" value="ECO:0007669"/>
    <property type="project" value="UniProtKB-SubCell"/>
</dbReference>
<evidence type="ECO:0000256" key="8">
    <source>
        <dbReference type="ARBA" id="ARBA00023288"/>
    </source>
</evidence>
<evidence type="ECO:0000313" key="12">
    <source>
        <dbReference type="Proteomes" id="UP000275078"/>
    </source>
</evidence>
<keyword evidence="8" id="KW-0449">Lipoprotein</keyword>
<reference evidence="11 12" key="1">
    <citation type="journal article" date="2018" name="Nat. Ecol. Evol.">
        <title>Pezizomycetes genomes reveal the molecular basis of ectomycorrhizal truffle lifestyle.</title>
        <authorList>
            <person name="Murat C."/>
            <person name="Payen T."/>
            <person name="Noel B."/>
            <person name="Kuo A."/>
            <person name="Morin E."/>
            <person name="Chen J."/>
            <person name="Kohler A."/>
            <person name="Krizsan K."/>
            <person name="Balestrini R."/>
            <person name="Da Silva C."/>
            <person name="Montanini B."/>
            <person name="Hainaut M."/>
            <person name="Levati E."/>
            <person name="Barry K.W."/>
            <person name="Belfiori B."/>
            <person name="Cichocki N."/>
            <person name="Clum A."/>
            <person name="Dockter R.B."/>
            <person name="Fauchery L."/>
            <person name="Guy J."/>
            <person name="Iotti M."/>
            <person name="Le Tacon F."/>
            <person name="Lindquist E.A."/>
            <person name="Lipzen A."/>
            <person name="Malagnac F."/>
            <person name="Mello A."/>
            <person name="Molinier V."/>
            <person name="Miyauchi S."/>
            <person name="Poulain J."/>
            <person name="Riccioni C."/>
            <person name="Rubini A."/>
            <person name="Sitrit Y."/>
            <person name="Splivallo R."/>
            <person name="Traeger S."/>
            <person name="Wang M."/>
            <person name="Zifcakova L."/>
            <person name="Wipf D."/>
            <person name="Zambonelli A."/>
            <person name="Paolocci F."/>
            <person name="Nowrousian M."/>
            <person name="Ottonello S."/>
            <person name="Baldrian P."/>
            <person name="Spatafora J.W."/>
            <person name="Henrissat B."/>
            <person name="Nagy L.G."/>
            <person name="Aury J.M."/>
            <person name="Wincker P."/>
            <person name="Grigoriev I.V."/>
            <person name="Bonfante P."/>
            <person name="Martin F.M."/>
        </authorList>
    </citation>
    <scope>NUCLEOTIDE SEQUENCE [LARGE SCALE GENOMIC DNA]</scope>
    <source>
        <strain evidence="11 12">RN42</strain>
    </source>
</reference>
<accession>A0A3N4HIK7</accession>
<dbReference type="EMBL" id="ML119812">
    <property type="protein sequence ID" value="RPA73739.1"/>
    <property type="molecule type" value="Genomic_DNA"/>
</dbReference>
<keyword evidence="5" id="KW-0472">Membrane</keyword>
<evidence type="ECO:0000256" key="1">
    <source>
        <dbReference type="ARBA" id="ARBA00004589"/>
    </source>
</evidence>
<evidence type="ECO:0000256" key="5">
    <source>
        <dbReference type="ARBA" id="ARBA00022622"/>
    </source>
</evidence>
<keyword evidence="12" id="KW-1185">Reference proteome</keyword>
<evidence type="ECO:0000256" key="9">
    <source>
        <dbReference type="SAM" id="SignalP"/>
    </source>
</evidence>
<evidence type="ECO:0000259" key="10">
    <source>
        <dbReference type="Pfam" id="PF05730"/>
    </source>
</evidence>
<feature type="signal peptide" evidence="9">
    <location>
        <begin position="1"/>
        <end position="19"/>
    </location>
</feature>
<evidence type="ECO:0000256" key="2">
    <source>
        <dbReference type="ARBA" id="ARBA00004613"/>
    </source>
</evidence>
<dbReference type="Proteomes" id="UP000275078">
    <property type="component" value="Unassembled WGS sequence"/>
</dbReference>
<gene>
    <name evidence="11" type="ORF">BJ508DRAFT_418917</name>
</gene>
<keyword evidence="4" id="KW-0964">Secreted</keyword>
<keyword evidence="6 9" id="KW-0732">Signal</keyword>
<keyword evidence="7" id="KW-1015">Disulfide bond</keyword>
<protein>
    <recommendedName>
        <fullName evidence="10">CFEM domain-containing protein</fullName>
    </recommendedName>
</protein>
<keyword evidence="5" id="KW-0325">Glycoprotein</keyword>
<dbReference type="AlphaFoldDB" id="A0A3N4HIK7"/>
<feature type="domain" description="CFEM" evidence="10">
    <location>
        <begin position="37"/>
        <end position="72"/>
    </location>
</feature>
<name>A0A3N4HIK7_ASCIM</name>
<feature type="chain" id="PRO_5018108884" description="CFEM domain-containing protein" evidence="9">
    <location>
        <begin position="20"/>
        <end position="133"/>
    </location>
</feature>
<dbReference type="GO" id="GO:0098552">
    <property type="term" value="C:side of membrane"/>
    <property type="evidence" value="ECO:0007669"/>
    <property type="project" value="UniProtKB-KW"/>
</dbReference>
<sequence length="133" mass="15116">MQLLYLRILFHLYLFVASAYTQGSKIPDIDSLNSLIEEVPGCARPCAEEFAAEFWKAGGCKSASDWTCICHDYIPLLVVENQQMSTERGMVFSKLVTCQLLNCDKMGEFDFQVAISAFDKKCIPLTIYRRARK</sequence>
<proteinExistence type="inferred from homology"/>
<comment type="similarity">
    <text evidence="3">Belongs to the RBT5 family.</text>
</comment>
<dbReference type="Pfam" id="PF05730">
    <property type="entry name" value="CFEM"/>
    <property type="match status" value="1"/>
</dbReference>
<comment type="subcellular location">
    <subcellularLocation>
        <location evidence="1">Membrane</location>
        <topology evidence="1">Lipid-anchor</topology>
        <topology evidence="1">GPI-anchor</topology>
    </subcellularLocation>
    <subcellularLocation>
        <location evidence="2">Secreted</location>
    </subcellularLocation>
</comment>
<dbReference type="InterPro" id="IPR008427">
    <property type="entry name" value="Extracellular_membr_CFEM_dom"/>
</dbReference>
<keyword evidence="5" id="KW-0336">GPI-anchor</keyword>